<dbReference type="AlphaFoldDB" id="A0A5S5AW43"/>
<dbReference type="Proteomes" id="UP000322294">
    <property type="component" value="Unassembled WGS sequence"/>
</dbReference>
<name>A0A5S5AW43_9FIRM</name>
<dbReference type="EMBL" id="VNHO01000005">
    <property type="protein sequence ID" value="TYP57568.1"/>
    <property type="molecule type" value="Genomic_DNA"/>
</dbReference>
<keyword evidence="1" id="KW-1133">Transmembrane helix</keyword>
<evidence type="ECO:0000256" key="1">
    <source>
        <dbReference type="SAM" id="Phobius"/>
    </source>
</evidence>
<reference evidence="2 3" key="1">
    <citation type="submission" date="2019-07" db="EMBL/GenBank/DDBJ databases">
        <title>Genomic Encyclopedia of Type Strains, Phase I: the one thousand microbial genomes (KMG-I) project.</title>
        <authorList>
            <person name="Kyrpides N."/>
        </authorList>
    </citation>
    <scope>NUCLEOTIDE SEQUENCE [LARGE SCALE GENOMIC DNA]</scope>
    <source>
        <strain evidence="2 3">DSM 16647</strain>
    </source>
</reference>
<protein>
    <submittedName>
        <fullName evidence="2">Uncharacterized protein</fullName>
    </submittedName>
</protein>
<evidence type="ECO:0000313" key="3">
    <source>
        <dbReference type="Proteomes" id="UP000322294"/>
    </source>
</evidence>
<organism evidence="2 3">
    <name type="scientific">Thermosediminibacter litoriperuensis</name>
    <dbReference type="NCBI Taxonomy" id="291989"/>
    <lineage>
        <taxon>Bacteria</taxon>
        <taxon>Bacillati</taxon>
        <taxon>Bacillota</taxon>
        <taxon>Clostridia</taxon>
        <taxon>Thermosediminibacterales</taxon>
        <taxon>Thermosediminibacteraceae</taxon>
        <taxon>Thermosediminibacter</taxon>
    </lineage>
</organism>
<dbReference type="Gene3D" id="1.10.1760.20">
    <property type="match status" value="1"/>
</dbReference>
<keyword evidence="1" id="KW-0472">Membrane</keyword>
<dbReference type="RefSeq" id="WP_222927163.1">
    <property type="nucleotide sequence ID" value="NZ_VNHO01000005.1"/>
</dbReference>
<evidence type="ECO:0000313" key="2">
    <source>
        <dbReference type="EMBL" id="TYP57568.1"/>
    </source>
</evidence>
<feature type="transmembrane region" description="Helical" evidence="1">
    <location>
        <begin position="43"/>
        <end position="65"/>
    </location>
</feature>
<proteinExistence type="predicted"/>
<keyword evidence="3" id="KW-1185">Reference proteome</keyword>
<feature type="transmembrane region" description="Helical" evidence="1">
    <location>
        <begin position="12"/>
        <end position="31"/>
    </location>
</feature>
<gene>
    <name evidence="2" type="ORF">LZ11_00558</name>
</gene>
<sequence length="67" mass="7150">MNFNSRKITYIAMFIVLNIVLTRVASIRIGIGGVEIIRLGFGGFPIILAGMAMGPVAGGVSWVLWGI</sequence>
<keyword evidence="1" id="KW-0812">Transmembrane</keyword>
<comment type="caution">
    <text evidence="2">The sequence shown here is derived from an EMBL/GenBank/DDBJ whole genome shotgun (WGS) entry which is preliminary data.</text>
</comment>
<accession>A0A5S5AW43</accession>